<keyword evidence="2" id="KW-0812">Transmembrane</keyword>
<dbReference type="GO" id="GO:0016020">
    <property type="term" value="C:membrane"/>
    <property type="evidence" value="ECO:0007669"/>
    <property type="project" value="UniProtKB-SubCell"/>
</dbReference>
<keyword evidence="4" id="KW-0472">Membrane</keyword>
<evidence type="ECO:0000313" key="5">
    <source>
        <dbReference type="EMBL" id="KAL1123869.1"/>
    </source>
</evidence>
<dbReference type="EMBL" id="JBFDAA010000011">
    <property type="protein sequence ID" value="KAL1123869.1"/>
    <property type="molecule type" value="Genomic_DNA"/>
</dbReference>
<evidence type="ECO:0000256" key="4">
    <source>
        <dbReference type="ARBA" id="ARBA00023136"/>
    </source>
</evidence>
<dbReference type="Gene3D" id="3.40.50.12190">
    <property type="match status" value="1"/>
</dbReference>
<protein>
    <submittedName>
        <fullName evidence="5">Uncharacterized protein</fullName>
    </submittedName>
</protein>
<name>A0ABD0YXE3_9HEMI</name>
<organism evidence="5 6">
    <name type="scientific">Ranatra chinensis</name>
    <dbReference type="NCBI Taxonomy" id="642074"/>
    <lineage>
        <taxon>Eukaryota</taxon>
        <taxon>Metazoa</taxon>
        <taxon>Ecdysozoa</taxon>
        <taxon>Arthropoda</taxon>
        <taxon>Hexapoda</taxon>
        <taxon>Insecta</taxon>
        <taxon>Pterygota</taxon>
        <taxon>Neoptera</taxon>
        <taxon>Paraneoptera</taxon>
        <taxon>Hemiptera</taxon>
        <taxon>Heteroptera</taxon>
        <taxon>Panheteroptera</taxon>
        <taxon>Nepomorpha</taxon>
        <taxon>Nepidae</taxon>
        <taxon>Ranatrinae</taxon>
        <taxon>Ranatra</taxon>
    </lineage>
</organism>
<keyword evidence="3" id="KW-1133">Transmembrane helix</keyword>
<evidence type="ECO:0000256" key="1">
    <source>
        <dbReference type="ARBA" id="ARBA00004370"/>
    </source>
</evidence>
<comment type="caution">
    <text evidence="5">The sequence shown here is derived from an EMBL/GenBank/DDBJ whole genome shotgun (WGS) entry which is preliminary data.</text>
</comment>
<comment type="subcellular location">
    <subcellularLocation>
        <location evidence="1">Membrane</location>
    </subcellularLocation>
</comment>
<dbReference type="AlphaFoldDB" id="A0ABD0YXE3"/>
<reference evidence="5 6" key="1">
    <citation type="submission" date="2024-07" db="EMBL/GenBank/DDBJ databases">
        <title>Chromosome-level genome assembly of the water stick insect Ranatra chinensis (Heteroptera: Nepidae).</title>
        <authorList>
            <person name="Liu X."/>
        </authorList>
    </citation>
    <scope>NUCLEOTIDE SEQUENCE [LARGE SCALE GENOMIC DNA]</scope>
    <source>
        <strain evidence="5">Cailab_2021Rc</strain>
        <tissue evidence="5">Muscle</tissue>
    </source>
</reference>
<sequence>MNYDQNSPTEDGETGLDLELRLRQKIVIDWLQSAEGPSVLLFNTFSNWLEELRSGGGWKMETVTGIIGAAMLMALTFVFSDCAMTEDMQSSMQTKFYVLFQNVYKRQKAEWLNTMSVGVQSVMREVAERPCVLLMMAPRGCHGTAVRLAIRLAECALLALGQRAPLPPLDDPPDGGFRVRGSRYSSSQDYWHLYGRLVDLLQLYKMALVTEFQSLHPQVTSIICHLADDTHSPQPQSIILLVLDIEDRFSEAEINSRTADVLADIFLDEILGPFLDREVVAEVKRHVTGRAILVARDQELEETS</sequence>
<keyword evidence="6" id="KW-1185">Reference proteome</keyword>
<gene>
    <name evidence="5" type="ORF">AAG570_001639</name>
</gene>
<dbReference type="InterPro" id="IPR038599">
    <property type="entry name" value="LAP1C-like_C_sf"/>
</dbReference>
<evidence type="ECO:0000256" key="3">
    <source>
        <dbReference type="ARBA" id="ARBA00022989"/>
    </source>
</evidence>
<evidence type="ECO:0000313" key="6">
    <source>
        <dbReference type="Proteomes" id="UP001558652"/>
    </source>
</evidence>
<dbReference type="Proteomes" id="UP001558652">
    <property type="component" value="Unassembled WGS sequence"/>
</dbReference>
<evidence type="ECO:0000256" key="2">
    <source>
        <dbReference type="ARBA" id="ARBA00022692"/>
    </source>
</evidence>
<proteinExistence type="predicted"/>
<accession>A0ABD0YXE3</accession>